<dbReference type="CDD" id="cd10789">
    <property type="entry name" value="GH38N_AMII_ER_cytosolic"/>
    <property type="match status" value="1"/>
</dbReference>
<dbReference type="Proteomes" id="UP000256977">
    <property type="component" value="Unassembled WGS sequence"/>
</dbReference>
<dbReference type="Gene3D" id="3.20.110.10">
    <property type="entry name" value="Glycoside hydrolase 38, N terminal domain"/>
    <property type="match status" value="1"/>
</dbReference>
<dbReference type="InterPro" id="IPR027291">
    <property type="entry name" value="Glyco_hydro_38_N_sf"/>
</dbReference>
<organism evidence="6 7">
    <name type="scientific">Cohnella phaseoli</name>
    <dbReference type="NCBI Taxonomy" id="456490"/>
    <lineage>
        <taxon>Bacteria</taxon>
        <taxon>Bacillati</taxon>
        <taxon>Bacillota</taxon>
        <taxon>Bacilli</taxon>
        <taxon>Bacillales</taxon>
        <taxon>Paenibacillaceae</taxon>
        <taxon>Cohnella</taxon>
    </lineage>
</organism>
<feature type="domain" description="Glycoside hydrolase family 38 central" evidence="5">
    <location>
        <begin position="498"/>
        <end position="584"/>
    </location>
</feature>
<dbReference type="GO" id="GO:0004559">
    <property type="term" value="F:alpha-mannosidase activity"/>
    <property type="evidence" value="ECO:0007669"/>
    <property type="project" value="InterPro"/>
</dbReference>
<evidence type="ECO:0000256" key="3">
    <source>
        <dbReference type="ARBA" id="ARBA00022801"/>
    </source>
</evidence>
<dbReference type="InterPro" id="IPR015341">
    <property type="entry name" value="Glyco_hydro_38_cen"/>
</dbReference>
<protein>
    <submittedName>
        <fullName evidence="6">Alpha-mannosidase</fullName>
    </submittedName>
</protein>
<evidence type="ECO:0000259" key="5">
    <source>
        <dbReference type="SMART" id="SM00872"/>
    </source>
</evidence>
<dbReference type="AlphaFoldDB" id="A0A3D9JTV3"/>
<dbReference type="InterPro" id="IPR028995">
    <property type="entry name" value="Glyco_hydro_57/38_cen_sf"/>
</dbReference>
<dbReference type="InterPro" id="IPR037094">
    <property type="entry name" value="Glyco_hydro_38_cen_sf"/>
</dbReference>
<comment type="similarity">
    <text evidence="1">Belongs to the glycosyl hydrolase 38 family.</text>
</comment>
<dbReference type="InterPro" id="IPR011682">
    <property type="entry name" value="Glyco_hydro_38_C"/>
</dbReference>
<dbReference type="InterPro" id="IPR000602">
    <property type="entry name" value="Glyco_hydro_38_N"/>
</dbReference>
<dbReference type="SUPFAM" id="SSF88713">
    <property type="entry name" value="Glycoside hydrolase/deacetylase"/>
    <property type="match status" value="1"/>
</dbReference>
<dbReference type="PANTHER" id="PTHR46017">
    <property type="entry name" value="ALPHA-MANNOSIDASE 2C1"/>
    <property type="match status" value="1"/>
</dbReference>
<keyword evidence="2" id="KW-0479">Metal-binding</keyword>
<gene>
    <name evidence="6" type="ORF">DFP98_11095</name>
</gene>
<dbReference type="InterPro" id="IPR011330">
    <property type="entry name" value="Glyco_hydro/deAcase_b/a-brl"/>
</dbReference>
<dbReference type="RefSeq" id="WP_116061343.1">
    <property type="nucleotide sequence ID" value="NZ_QRDZ01000010.1"/>
</dbReference>
<dbReference type="Pfam" id="PF09261">
    <property type="entry name" value="Alpha-mann_mid"/>
    <property type="match status" value="1"/>
</dbReference>
<dbReference type="Pfam" id="PF07748">
    <property type="entry name" value="Glyco_hydro_38C"/>
    <property type="match status" value="1"/>
</dbReference>
<dbReference type="OrthoDB" id="9772207at2"/>
<evidence type="ECO:0000256" key="1">
    <source>
        <dbReference type="ARBA" id="ARBA00009792"/>
    </source>
</evidence>
<keyword evidence="7" id="KW-1185">Reference proteome</keyword>
<proteinExistence type="inferred from homology"/>
<name>A0A3D9JTV3_9BACL</name>
<dbReference type="Pfam" id="PF01074">
    <property type="entry name" value="Glyco_hydro_38N"/>
    <property type="match status" value="1"/>
</dbReference>
<sequence>MNASARLSELAEKIDRLRNMFRSKKEQLQAIASLSKWSYTNQIVPVEHCSAQHREWEEARIRFAWPPQESDKTFYLQVRIPEEYMGLKLVGSEALLEICLLIGSKIYINGELAYAVDYWADTKVVPIPLTGAVNGDEIYDIVVHCRKGDGLGYFHDADLRIGAVEEWLYTLDTFSEELRFVLFLLQNGDADAEGHIRAVEDALDSFAYAALEENRWEELGLSIASVREKLHSFESYAKQYRIYLVGHAHIDMNWLWPWEETEDLIRRDFESVNAILEEFPDVCFSHSQAATYKAMQDRYPELWAKVKARIDEGRWDVTAATWVEGDLNMAGYETMVRQLSEGISYCREQLNVSPEICWEPDTFGHPATMPDILSLAGLKYYYFCRAGKGIPIFWWEGEHGSRVLAFQDPRHYNGRIYASDIVPGTIEMAQDFGLACNMYVYGIGDHGGGVTKQDIRRGMKLNESRLLPRFIFSGSTAFYRDVEQSGARLPVIQGELNTVFEGCYTSHGDIKRANRETEHALVRAESLSGIAAAYSLVSGTEPTPTAETEQALREPWRTQCFNQFHDIVCGCAIQLTYQDAVPASRNAYSIAESQGRLAMERAFPSREHRSGFDQVITVFNSLSWSRTDIVTLRGCDYPQVEGWETGDALIDSSGKRSPIQKLKDGSVVFLAEGIPAYGFSSYRYSKAVYTEVFNTEIAAGAGRTHVMENSRYRLSVHSDSGTLTSLYDKTLARELSSAAGFNLFEVHDEAPHGMSAWSIGPIARIHRLLRGAKVSVEDNGPVVQSISVVHRHRSSEIRQEIRLYAGIERIDFMTCVDWQEKGTADTDAPMLKVSFATQLKSPDAVFDIPFGTIRREADGQEVPAVHWSGLSEAASPLSCGVALLNNGKYGCSVQGSTMSLTLLRSSYEPDNLPDIGLHEFAYAIYPHSSDWKEGQADRKAWEFNQPLAVHMSESDDGQLAESFGAIRIEEFGSSGWQPSEGVIATAFKPAVGIPGSQTDYAIRLFEPYKRPTRARIVFSFPVEFAEEVNLVEDKIRRLSLDNPRILDLGSLLPGAIVTLRLRAAMPDSSN</sequence>
<dbReference type="EMBL" id="QRDZ01000010">
    <property type="protein sequence ID" value="RED76876.1"/>
    <property type="molecule type" value="Genomic_DNA"/>
</dbReference>
<evidence type="ECO:0000313" key="7">
    <source>
        <dbReference type="Proteomes" id="UP000256977"/>
    </source>
</evidence>
<dbReference type="SMART" id="SM00872">
    <property type="entry name" value="Alpha-mann_mid"/>
    <property type="match status" value="1"/>
</dbReference>
<dbReference type="GO" id="GO:0046872">
    <property type="term" value="F:metal ion binding"/>
    <property type="evidence" value="ECO:0007669"/>
    <property type="project" value="UniProtKB-KW"/>
</dbReference>
<dbReference type="GO" id="GO:0009313">
    <property type="term" value="P:oligosaccharide catabolic process"/>
    <property type="evidence" value="ECO:0007669"/>
    <property type="project" value="TreeGrafter"/>
</dbReference>
<accession>A0A3D9JTV3</accession>
<evidence type="ECO:0000313" key="6">
    <source>
        <dbReference type="EMBL" id="RED76876.1"/>
    </source>
</evidence>
<dbReference type="GO" id="GO:0030246">
    <property type="term" value="F:carbohydrate binding"/>
    <property type="evidence" value="ECO:0007669"/>
    <property type="project" value="InterPro"/>
</dbReference>
<comment type="caution">
    <text evidence="6">The sequence shown here is derived from an EMBL/GenBank/DDBJ whole genome shotgun (WGS) entry which is preliminary data.</text>
</comment>
<reference evidence="6 7" key="1">
    <citation type="submission" date="2018-07" db="EMBL/GenBank/DDBJ databases">
        <title>Genomic Encyclopedia of Type Strains, Phase III (KMG-III): the genomes of soil and plant-associated and newly described type strains.</title>
        <authorList>
            <person name="Whitman W."/>
        </authorList>
    </citation>
    <scope>NUCLEOTIDE SEQUENCE [LARGE SCALE GENOMIC DNA]</scope>
    <source>
        <strain evidence="6 7">CECT 7287</strain>
    </source>
</reference>
<keyword evidence="3" id="KW-0378">Hydrolase</keyword>
<dbReference type="SUPFAM" id="SSF88688">
    <property type="entry name" value="Families 57/38 glycoside transferase middle domain"/>
    <property type="match status" value="1"/>
</dbReference>
<dbReference type="GO" id="GO:0006013">
    <property type="term" value="P:mannose metabolic process"/>
    <property type="evidence" value="ECO:0007669"/>
    <property type="project" value="InterPro"/>
</dbReference>
<dbReference type="SUPFAM" id="SSF74650">
    <property type="entry name" value="Galactose mutarotase-like"/>
    <property type="match status" value="1"/>
</dbReference>
<evidence type="ECO:0000256" key="2">
    <source>
        <dbReference type="ARBA" id="ARBA00022723"/>
    </source>
</evidence>
<dbReference type="Gene3D" id="2.70.98.30">
    <property type="entry name" value="Golgi alpha-mannosidase II, domain 4"/>
    <property type="match status" value="1"/>
</dbReference>
<dbReference type="Gene3D" id="1.20.1270.50">
    <property type="entry name" value="Glycoside hydrolase family 38, central domain"/>
    <property type="match status" value="1"/>
</dbReference>
<dbReference type="PANTHER" id="PTHR46017:SF1">
    <property type="entry name" value="ALPHA-MANNOSIDASE 2C1"/>
    <property type="match status" value="1"/>
</dbReference>
<evidence type="ECO:0000256" key="4">
    <source>
        <dbReference type="ARBA" id="ARBA00023295"/>
    </source>
</evidence>
<dbReference type="InterPro" id="IPR011013">
    <property type="entry name" value="Gal_mutarotase_sf_dom"/>
</dbReference>
<keyword evidence="4" id="KW-0326">Glycosidase</keyword>